<dbReference type="EMBL" id="NBAG03000069">
    <property type="protein sequence ID" value="PNI92115.1"/>
    <property type="molecule type" value="Genomic_DNA"/>
</dbReference>
<comment type="caution">
    <text evidence="14">The sequence shown here is derived from an EMBL/GenBank/DDBJ whole genome shotgun (WGS) entry which is preliminary data.</text>
</comment>
<evidence type="ECO:0000256" key="4">
    <source>
        <dbReference type="ARBA" id="ARBA00022737"/>
    </source>
</evidence>
<dbReference type="InterPro" id="IPR036236">
    <property type="entry name" value="Znf_C2H2_sf"/>
</dbReference>
<protein>
    <submittedName>
        <fullName evidence="14">ZNF578 isoform 6</fullName>
    </submittedName>
</protein>
<dbReference type="FunFam" id="3.30.160.60:FF:002289">
    <property type="entry name" value="Zinc finger protein 813"/>
    <property type="match status" value="1"/>
</dbReference>
<evidence type="ECO:0000256" key="6">
    <source>
        <dbReference type="ARBA" id="ARBA00022833"/>
    </source>
</evidence>
<evidence type="ECO:0000256" key="8">
    <source>
        <dbReference type="ARBA" id="ARBA00023163"/>
    </source>
</evidence>
<keyword evidence="5 10" id="KW-0863">Zinc-finger</keyword>
<dbReference type="GO" id="GO:0005634">
    <property type="term" value="C:nucleus"/>
    <property type="evidence" value="ECO:0007669"/>
    <property type="project" value="UniProtKB-SubCell"/>
</dbReference>
<sequence>MLREEAAQKRKGKEPGMALPQGRLTFRDVAIEFSLAEWKFLNPAQRALYREVMLENYRNLEAVDISSKRMMREVLSTGQGNTEVIHTGMLQRHESYHTGDFCFQEIEKDIHDFEFQSQKDERNGHEASMPKIKELMGSTDRHDQRHAGNKPIKDQLGLSFHSHLPELHVFQPEEKIANQVEKSVNDASSISTSQRISCRPETHTPNNYGNNFFHSSLLTQKQEVHMRQKSFQCNETGKAFNCSSFVRKHQIIH</sequence>
<dbReference type="InterPro" id="IPR001909">
    <property type="entry name" value="KRAB"/>
</dbReference>
<comment type="similarity">
    <text evidence="2">Belongs to the krueppel C2H2-type zinc-finger protein family.</text>
</comment>
<dbReference type="SUPFAM" id="SSF57667">
    <property type="entry name" value="beta-beta-alpha zinc fingers"/>
    <property type="match status" value="1"/>
</dbReference>
<dbReference type="CDD" id="cd07765">
    <property type="entry name" value="KRAB_A-box"/>
    <property type="match status" value="1"/>
</dbReference>
<dbReference type="GO" id="GO:0006355">
    <property type="term" value="P:regulation of DNA-templated transcription"/>
    <property type="evidence" value="ECO:0007669"/>
    <property type="project" value="InterPro"/>
</dbReference>
<dbReference type="SUPFAM" id="SSF109640">
    <property type="entry name" value="KRAB domain (Kruppel-associated box)"/>
    <property type="match status" value="1"/>
</dbReference>
<evidence type="ECO:0000256" key="10">
    <source>
        <dbReference type="PROSITE-ProRule" id="PRU00042"/>
    </source>
</evidence>
<dbReference type="Proteomes" id="UP000236370">
    <property type="component" value="Unassembled WGS sequence"/>
</dbReference>
<name>A0A2J8Q770_PANTR</name>
<dbReference type="Gene3D" id="6.10.140.140">
    <property type="match status" value="1"/>
</dbReference>
<organism evidence="14 15">
    <name type="scientific">Pan troglodytes</name>
    <name type="common">Chimpanzee</name>
    <dbReference type="NCBI Taxonomy" id="9598"/>
    <lineage>
        <taxon>Eukaryota</taxon>
        <taxon>Metazoa</taxon>
        <taxon>Chordata</taxon>
        <taxon>Craniata</taxon>
        <taxon>Vertebrata</taxon>
        <taxon>Euteleostomi</taxon>
        <taxon>Mammalia</taxon>
        <taxon>Eutheria</taxon>
        <taxon>Euarchontoglires</taxon>
        <taxon>Primates</taxon>
        <taxon>Haplorrhini</taxon>
        <taxon>Catarrhini</taxon>
        <taxon>Hominidae</taxon>
        <taxon>Pan</taxon>
    </lineage>
</organism>
<dbReference type="PROSITE" id="PS50157">
    <property type="entry name" value="ZINC_FINGER_C2H2_2"/>
    <property type="match status" value="1"/>
</dbReference>
<feature type="region of interest" description="Disordered" evidence="11">
    <location>
        <begin position="185"/>
        <end position="205"/>
    </location>
</feature>
<evidence type="ECO:0000259" key="12">
    <source>
        <dbReference type="PROSITE" id="PS50157"/>
    </source>
</evidence>
<feature type="domain" description="C2H2-type" evidence="12">
    <location>
        <begin position="231"/>
        <end position="253"/>
    </location>
</feature>
<dbReference type="GO" id="GO:0003677">
    <property type="term" value="F:DNA binding"/>
    <property type="evidence" value="ECO:0007669"/>
    <property type="project" value="UniProtKB-KW"/>
</dbReference>
<comment type="subcellular location">
    <subcellularLocation>
        <location evidence="1">Nucleus</location>
    </subcellularLocation>
</comment>
<evidence type="ECO:0000256" key="7">
    <source>
        <dbReference type="ARBA" id="ARBA00023125"/>
    </source>
</evidence>
<feature type="compositionally biased region" description="Polar residues" evidence="11">
    <location>
        <begin position="185"/>
        <end position="196"/>
    </location>
</feature>
<dbReference type="InterPro" id="IPR036051">
    <property type="entry name" value="KRAB_dom_sf"/>
</dbReference>
<evidence type="ECO:0000313" key="14">
    <source>
        <dbReference type="EMBL" id="PNI92115.1"/>
    </source>
</evidence>
<keyword evidence="8" id="KW-0804">Transcription</keyword>
<feature type="domain" description="KRAB" evidence="13">
    <location>
        <begin position="24"/>
        <end position="98"/>
    </location>
</feature>
<keyword evidence="7" id="KW-0238">DNA-binding</keyword>
<evidence type="ECO:0000256" key="9">
    <source>
        <dbReference type="ARBA" id="ARBA00023242"/>
    </source>
</evidence>
<evidence type="ECO:0000256" key="11">
    <source>
        <dbReference type="SAM" id="MobiDB-lite"/>
    </source>
</evidence>
<accession>A0A2J8Q770</accession>
<dbReference type="GO" id="GO:0008270">
    <property type="term" value="F:zinc ion binding"/>
    <property type="evidence" value="ECO:0007669"/>
    <property type="project" value="UniProtKB-KW"/>
</dbReference>
<evidence type="ECO:0000256" key="2">
    <source>
        <dbReference type="ARBA" id="ARBA00006991"/>
    </source>
</evidence>
<dbReference type="PROSITE" id="PS50805">
    <property type="entry name" value="KRAB"/>
    <property type="match status" value="1"/>
</dbReference>
<gene>
    <name evidence="14" type="ORF">CK820_G0041799</name>
</gene>
<dbReference type="Pfam" id="PF01352">
    <property type="entry name" value="KRAB"/>
    <property type="match status" value="1"/>
</dbReference>
<reference evidence="14 15" key="1">
    <citation type="submission" date="2017-12" db="EMBL/GenBank/DDBJ databases">
        <title>High-resolution comparative analysis of great ape genomes.</title>
        <authorList>
            <person name="Pollen A."/>
            <person name="Hastie A."/>
            <person name="Hormozdiari F."/>
            <person name="Dougherty M."/>
            <person name="Liu R."/>
            <person name="Chaisson M."/>
            <person name="Hoppe E."/>
            <person name="Hill C."/>
            <person name="Pang A."/>
            <person name="Hillier L."/>
            <person name="Baker C."/>
            <person name="Armstrong J."/>
            <person name="Shendure J."/>
            <person name="Paten B."/>
            <person name="Wilson R."/>
            <person name="Chao H."/>
            <person name="Schneider V."/>
            <person name="Ventura M."/>
            <person name="Kronenberg Z."/>
            <person name="Murali S."/>
            <person name="Gordon D."/>
            <person name="Cantsilieris S."/>
            <person name="Munson K."/>
            <person name="Nelson B."/>
            <person name="Raja A."/>
            <person name="Underwood J."/>
            <person name="Diekhans M."/>
            <person name="Fiddes I."/>
            <person name="Haussler D."/>
            <person name="Eichler E."/>
        </authorList>
    </citation>
    <scope>NUCLEOTIDE SEQUENCE [LARGE SCALE GENOMIC DNA]</scope>
    <source>
        <strain evidence="14">Yerkes chimp pedigree #C0471</strain>
    </source>
</reference>
<dbReference type="Gene3D" id="3.30.160.60">
    <property type="entry name" value="Classic Zinc Finger"/>
    <property type="match status" value="1"/>
</dbReference>
<evidence type="ECO:0000256" key="1">
    <source>
        <dbReference type="ARBA" id="ARBA00004123"/>
    </source>
</evidence>
<keyword evidence="3" id="KW-0479">Metal-binding</keyword>
<evidence type="ECO:0000259" key="13">
    <source>
        <dbReference type="PROSITE" id="PS50805"/>
    </source>
</evidence>
<dbReference type="SMART" id="SM00349">
    <property type="entry name" value="KRAB"/>
    <property type="match status" value="1"/>
</dbReference>
<dbReference type="AlphaFoldDB" id="A0A2J8Q770"/>
<feature type="non-terminal residue" evidence="14">
    <location>
        <position position="253"/>
    </location>
</feature>
<proteinExistence type="inferred from homology"/>
<dbReference type="PANTHER" id="PTHR23232:SF168">
    <property type="entry name" value="KRAB DOMAIN-CONTAINING PROTEIN"/>
    <property type="match status" value="1"/>
</dbReference>
<keyword evidence="6" id="KW-0862">Zinc</keyword>
<keyword evidence="4" id="KW-0677">Repeat</keyword>
<dbReference type="InterPro" id="IPR013087">
    <property type="entry name" value="Znf_C2H2_type"/>
</dbReference>
<dbReference type="PANTHER" id="PTHR23232">
    <property type="entry name" value="KRAB DOMAIN C2H2 ZINC FINGER"/>
    <property type="match status" value="1"/>
</dbReference>
<keyword evidence="9" id="KW-0539">Nucleus</keyword>
<evidence type="ECO:0000313" key="15">
    <source>
        <dbReference type="Proteomes" id="UP000236370"/>
    </source>
</evidence>
<dbReference type="InterPro" id="IPR050169">
    <property type="entry name" value="Krueppel_C2H2_ZnF"/>
</dbReference>
<evidence type="ECO:0000256" key="5">
    <source>
        <dbReference type="ARBA" id="ARBA00022771"/>
    </source>
</evidence>
<dbReference type="STRING" id="9598.ENSPTRP00000092598"/>
<evidence type="ECO:0000256" key="3">
    <source>
        <dbReference type="ARBA" id="ARBA00022723"/>
    </source>
</evidence>